<gene>
    <name evidence="8" type="ORF">B0T11DRAFT_3558</name>
</gene>
<dbReference type="EMBL" id="JAGPXD010000001">
    <property type="protein sequence ID" value="KAH7374815.1"/>
    <property type="molecule type" value="Genomic_DNA"/>
</dbReference>
<keyword evidence="3 5" id="KW-1133">Transmembrane helix</keyword>
<feature type="transmembrane region" description="Helical" evidence="5">
    <location>
        <begin position="327"/>
        <end position="347"/>
    </location>
</feature>
<evidence type="ECO:0000256" key="5">
    <source>
        <dbReference type="SAM" id="Phobius"/>
    </source>
</evidence>
<feature type="transmembrane region" description="Helical" evidence="5">
    <location>
        <begin position="375"/>
        <end position="396"/>
    </location>
</feature>
<dbReference type="PANTHER" id="PTHR12308">
    <property type="entry name" value="ANOCTAMIN"/>
    <property type="match status" value="1"/>
</dbReference>
<proteinExistence type="predicted"/>
<feature type="domain" description="Anoctamin transmembrane" evidence="6">
    <location>
        <begin position="178"/>
        <end position="639"/>
    </location>
</feature>
<dbReference type="InterPro" id="IPR049452">
    <property type="entry name" value="Anoctamin_TM"/>
</dbReference>
<dbReference type="GO" id="GO:0032541">
    <property type="term" value="C:cortical endoplasmic reticulum"/>
    <property type="evidence" value="ECO:0007669"/>
    <property type="project" value="TreeGrafter"/>
</dbReference>
<dbReference type="GO" id="GO:0016020">
    <property type="term" value="C:membrane"/>
    <property type="evidence" value="ECO:0007669"/>
    <property type="project" value="UniProtKB-SubCell"/>
</dbReference>
<evidence type="ECO:0000256" key="4">
    <source>
        <dbReference type="ARBA" id="ARBA00023136"/>
    </source>
</evidence>
<sequence>MEGLLKVPPMIRTPSGASSETYNDKYVIKYNFGEIDSDTATREIETLMADLEAAGLQTEVRAGYDQTLLVFVKAPRELLGNTVYKSRVKDWLYGIVPDHPGGHKNTVVDGQYEAEDILSTYHLVNWSKEQGGAGITPGLGKWERVESIFPLHNERANQSLLTHLSKHIFLTADDLDQIRNLWGSKVAFYFAFIQTYLVFLIFPAVTGVLAWQFLPKYSLFYAILTCVWCTVFLEYWKIQEVDLSIRWNVRGIAHVKVNRPQFKWESVTTDEGGRVHHHFSRRKQVLRQLLQIPFILFATLALGTMIVVVFAIEVLISESYEGPYKSYLEYLPTVLLAVALPYITSYLEEAADSLTEFENHRTADHHEMSLTQKVFVLNIVTNYLPILLTAFVYVPFGDDVIPYLETIISKVLGTVGKDFEHQPFSTDSDRLRDEVIALVVTGQLSGFFEENILPFLKHKFSGWWREVRRMRSKDSMLMSVVRDDIDEAEFLKRARNQSTLPKYDVQEDIGEIVLQFGYLALFSPVWPLIPMGFLVNNWIELRSDFLKICIEHQRPAPVRTDGIGPWIHSLDLLTWLGSISTAAIVHLFGSSTLGIGTGAWYTLPFTIFVSEHIFLVFRSLVCFVLEKLGSEQIRKERNQRYATRVKRLEELEANKQHGLGLSVAERERRKSIRATGSDVLFTKQVEDGKSAAVAAGLINRVKQVEESRQLEGQEPKLD</sequence>
<evidence type="ECO:0000313" key="9">
    <source>
        <dbReference type="Proteomes" id="UP000813385"/>
    </source>
</evidence>
<dbReference type="InterPro" id="IPR049456">
    <property type="entry name" value="Anoctamin_N_fung"/>
</dbReference>
<keyword evidence="2 5" id="KW-0812">Transmembrane</keyword>
<dbReference type="Pfam" id="PF04547">
    <property type="entry name" value="Anoctamin"/>
    <property type="match status" value="1"/>
</dbReference>
<evidence type="ECO:0000256" key="1">
    <source>
        <dbReference type="ARBA" id="ARBA00004141"/>
    </source>
</evidence>
<comment type="subcellular location">
    <subcellularLocation>
        <location evidence="1">Membrane</location>
        <topology evidence="1">Multi-pass membrane protein</topology>
    </subcellularLocation>
</comment>
<feature type="transmembrane region" description="Helical" evidence="5">
    <location>
        <begin position="289"/>
        <end position="315"/>
    </location>
</feature>
<organism evidence="8 9">
    <name type="scientific">Plectosphaerella cucumerina</name>
    <dbReference type="NCBI Taxonomy" id="40658"/>
    <lineage>
        <taxon>Eukaryota</taxon>
        <taxon>Fungi</taxon>
        <taxon>Dikarya</taxon>
        <taxon>Ascomycota</taxon>
        <taxon>Pezizomycotina</taxon>
        <taxon>Sordariomycetes</taxon>
        <taxon>Hypocreomycetidae</taxon>
        <taxon>Glomerellales</taxon>
        <taxon>Plectosphaerellaceae</taxon>
        <taxon>Plectosphaerella</taxon>
    </lineage>
</organism>
<accession>A0A8K0TN13</accession>
<evidence type="ECO:0000259" key="7">
    <source>
        <dbReference type="Pfam" id="PF20877"/>
    </source>
</evidence>
<dbReference type="Pfam" id="PF20877">
    <property type="entry name" value="Anoctamin_N"/>
    <property type="match status" value="1"/>
</dbReference>
<dbReference type="InterPro" id="IPR007632">
    <property type="entry name" value="Anoctamin"/>
</dbReference>
<dbReference type="AlphaFoldDB" id="A0A8K0TN13"/>
<keyword evidence="9" id="KW-1185">Reference proteome</keyword>
<dbReference type="OrthoDB" id="296386at2759"/>
<dbReference type="PANTHER" id="PTHR12308:SF77">
    <property type="entry name" value="MEMBRANE STRESS RESPONSE PROTEIN (IST2), PUTATIVE (AFU_ORTHOLOGUE AFUA_4G03330)-RELATED"/>
    <property type="match status" value="1"/>
</dbReference>
<evidence type="ECO:0000313" key="8">
    <source>
        <dbReference type="EMBL" id="KAH7374815.1"/>
    </source>
</evidence>
<feature type="domain" description="Anoctamin alpha-beta plait" evidence="7">
    <location>
        <begin position="24"/>
        <end position="145"/>
    </location>
</feature>
<name>A0A8K0TN13_9PEZI</name>
<comment type="caution">
    <text evidence="8">The sequence shown here is derived from an EMBL/GenBank/DDBJ whole genome shotgun (WGS) entry which is preliminary data.</text>
</comment>
<evidence type="ECO:0000256" key="3">
    <source>
        <dbReference type="ARBA" id="ARBA00022989"/>
    </source>
</evidence>
<protein>
    <submittedName>
        <fullName evidence="8">Calcium-activated chloride channel-domain-containing protein</fullName>
    </submittedName>
</protein>
<feature type="transmembrane region" description="Helical" evidence="5">
    <location>
        <begin position="186"/>
        <end position="211"/>
    </location>
</feature>
<keyword evidence="4 5" id="KW-0472">Membrane</keyword>
<reference evidence="8" key="1">
    <citation type="journal article" date="2021" name="Nat. Commun.">
        <title>Genetic determinants of endophytism in the Arabidopsis root mycobiome.</title>
        <authorList>
            <person name="Mesny F."/>
            <person name="Miyauchi S."/>
            <person name="Thiergart T."/>
            <person name="Pickel B."/>
            <person name="Atanasova L."/>
            <person name="Karlsson M."/>
            <person name="Huettel B."/>
            <person name="Barry K.W."/>
            <person name="Haridas S."/>
            <person name="Chen C."/>
            <person name="Bauer D."/>
            <person name="Andreopoulos W."/>
            <person name="Pangilinan J."/>
            <person name="LaButti K."/>
            <person name="Riley R."/>
            <person name="Lipzen A."/>
            <person name="Clum A."/>
            <person name="Drula E."/>
            <person name="Henrissat B."/>
            <person name="Kohler A."/>
            <person name="Grigoriev I.V."/>
            <person name="Martin F.M."/>
            <person name="Hacquard S."/>
        </authorList>
    </citation>
    <scope>NUCLEOTIDE SEQUENCE</scope>
    <source>
        <strain evidence="8">MPI-CAGE-AT-0016</strain>
    </source>
</reference>
<evidence type="ECO:0000256" key="2">
    <source>
        <dbReference type="ARBA" id="ARBA00022692"/>
    </source>
</evidence>
<dbReference type="Proteomes" id="UP000813385">
    <property type="component" value="Unassembled WGS sequence"/>
</dbReference>
<dbReference type="GO" id="GO:0005254">
    <property type="term" value="F:chloride channel activity"/>
    <property type="evidence" value="ECO:0007669"/>
    <property type="project" value="TreeGrafter"/>
</dbReference>
<evidence type="ECO:0000259" key="6">
    <source>
        <dbReference type="Pfam" id="PF04547"/>
    </source>
</evidence>
<feature type="transmembrane region" description="Helical" evidence="5">
    <location>
        <begin position="217"/>
        <end position="236"/>
    </location>
</feature>